<keyword evidence="3" id="KW-1185">Reference proteome</keyword>
<feature type="transmembrane region" description="Helical" evidence="1">
    <location>
        <begin position="167"/>
        <end position="186"/>
    </location>
</feature>
<name>A0A7R7VWM8_ASPCH</name>
<evidence type="ECO:0000313" key="2">
    <source>
        <dbReference type="EMBL" id="BCR92137.1"/>
    </source>
</evidence>
<dbReference type="Pfam" id="PF06912">
    <property type="entry name" value="DUF1275"/>
    <property type="match status" value="1"/>
</dbReference>
<feature type="transmembrane region" description="Helical" evidence="1">
    <location>
        <begin position="318"/>
        <end position="338"/>
    </location>
</feature>
<proteinExistence type="predicted"/>
<dbReference type="GeneID" id="66986486"/>
<feature type="transmembrane region" description="Helical" evidence="1">
    <location>
        <begin position="198"/>
        <end position="218"/>
    </location>
</feature>
<feature type="transmembrane region" description="Helical" evidence="1">
    <location>
        <begin position="233"/>
        <end position="253"/>
    </location>
</feature>
<dbReference type="PANTHER" id="PTHR37488:SF6">
    <property type="entry name" value="DUF1275 DOMAIN PROTEIN (AFU_ORTHOLOGUE AFUA_3G07550)"/>
    <property type="match status" value="1"/>
</dbReference>
<sequence length="350" mass="37663">MTFTQFPHSLAFLKNKKSSISEKTFFPPPSTPASRGLMTPGSMTPGTMTPGTMTPGTMTPGTMTPGSSDMGKQIQTTLPYPVANSNNVSITDAIGKERQPRPGLGGYLLSEIDTSWTDITLIICGFISGLVDGLSFNYWKSFSDMQTGNLIWAALAVGGKPNDPEGLWIKALIAVAAFLVGSVCFIQGSRILGPRRRINLIFAFLLQTLLLMGAAIMAERHAISSIPNQNPTIWLQNVAIAFLAFQAAGQILASKWLGYPEIPTVALTALMCDLLLDDKLFQWPLGANPKRNRKFGFIIVLTVGSMTAGGIAKERGLACGLWLAMAMKGALTVAFFFWKEKPPVKEAGLA</sequence>
<accession>A0A7R7VWM8</accession>
<reference evidence="2" key="2">
    <citation type="submission" date="2021-02" db="EMBL/GenBank/DDBJ databases">
        <title>Aspergillus chevalieri M1 genome sequence.</title>
        <authorList>
            <person name="Kadooka C."/>
            <person name="Mori K."/>
            <person name="Futagami T."/>
        </authorList>
    </citation>
    <scope>NUCLEOTIDE SEQUENCE</scope>
    <source>
        <strain evidence="2">M1</strain>
    </source>
</reference>
<keyword evidence="1" id="KW-0812">Transmembrane</keyword>
<keyword evidence="1" id="KW-1133">Transmembrane helix</keyword>
<organism evidence="2 3">
    <name type="scientific">Aspergillus chevalieri</name>
    <name type="common">Eurotium chevalieri</name>
    <dbReference type="NCBI Taxonomy" id="182096"/>
    <lineage>
        <taxon>Eukaryota</taxon>
        <taxon>Fungi</taxon>
        <taxon>Dikarya</taxon>
        <taxon>Ascomycota</taxon>
        <taxon>Pezizomycotina</taxon>
        <taxon>Eurotiomycetes</taxon>
        <taxon>Eurotiomycetidae</taxon>
        <taxon>Eurotiales</taxon>
        <taxon>Aspergillaceae</taxon>
        <taxon>Aspergillus</taxon>
        <taxon>Aspergillus subgen. Aspergillus</taxon>
    </lineage>
</organism>
<keyword evidence="1" id="KW-0472">Membrane</keyword>
<protein>
    <recommendedName>
        <fullName evidence="4">DUF1275 domain protein</fullName>
    </recommendedName>
</protein>
<dbReference type="KEGG" id="ache:ACHE_80037S"/>
<dbReference type="AlphaFoldDB" id="A0A7R7VWM8"/>
<evidence type="ECO:0000256" key="1">
    <source>
        <dbReference type="SAM" id="Phobius"/>
    </source>
</evidence>
<dbReference type="InterPro" id="IPR010699">
    <property type="entry name" value="DUF1275"/>
</dbReference>
<dbReference type="PANTHER" id="PTHR37488">
    <property type="entry name" value="DUF1275 DOMAIN-CONTAINING PROTEIN"/>
    <property type="match status" value="1"/>
</dbReference>
<dbReference type="Proteomes" id="UP000637239">
    <property type="component" value="Chromosome 8"/>
</dbReference>
<gene>
    <name evidence="2" type="ORF">ACHE_80037S</name>
</gene>
<feature type="transmembrane region" description="Helical" evidence="1">
    <location>
        <begin position="295"/>
        <end position="312"/>
    </location>
</feature>
<evidence type="ECO:0000313" key="3">
    <source>
        <dbReference type="Proteomes" id="UP000637239"/>
    </source>
</evidence>
<reference evidence="2" key="1">
    <citation type="submission" date="2021-01" db="EMBL/GenBank/DDBJ databases">
        <authorList>
            <consortium name="Aspergillus chevalieri M1 genome sequencing consortium"/>
            <person name="Kazuki M."/>
            <person name="Futagami T."/>
        </authorList>
    </citation>
    <scope>NUCLEOTIDE SEQUENCE</scope>
    <source>
        <strain evidence="2">M1</strain>
    </source>
</reference>
<dbReference type="EMBL" id="AP024423">
    <property type="protein sequence ID" value="BCR92137.1"/>
    <property type="molecule type" value="Genomic_DNA"/>
</dbReference>
<dbReference type="RefSeq" id="XP_043140650.1">
    <property type="nucleotide sequence ID" value="XM_043283363.1"/>
</dbReference>
<evidence type="ECO:0008006" key="4">
    <source>
        <dbReference type="Google" id="ProtNLM"/>
    </source>
</evidence>